<evidence type="ECO:0000313" key="3">
    <source>
        <dbReference type="Proteomes" id="UP001164653"/>
    </source>
</evidence>
<feature type="chain" id="PRO_5038694994" description="Lipoprotein" evidence="1">
    <location>
        <begin position="24"/>
        <end position="146"/>
    </location>
</feature>
<dbReference type="PROSITE" id="PS51257">
    <property type="entry name" value="PROKAR_LIPOPROTEIN"/>
    <property type="match status" value="1"/>
</dbReference>
<dbReference type="Proteomes" id="UP001164653">
    <property type="component" value="Chromosome"/>
</dbReference>
<organism evidence="2 3">
    <name type="scientific">Dyadobacter pollutisoli</name>
    <dbReference type="NCBI Taxonomy" id="2910158"/>
    <lineage>
        <taxon>Bacteria</taxon>
        <taxon>Pseudomonadati</taxon>
        <taxon>Bacteroidota</taxon>
        <taxon>Cytophagia</taxon>
        <taxon>Cytophagales</taxon>
        <taxon>Spirosomataceae</taxon>
        <taxon>Dyadobacter</taxon>
    </lineage>
</organism>
<protein>
    <recommendedName>
        <fullName evidence="4">Lipoprotein</fullName>
    </recommendedName>
</protein>
<feature type="signal peptide" evidence="1">
    <location>
        <begin position="1"/>
        <end position="23"/>
    </location>
</feature>
<dbReference type="KEGG" id="dpf:ON006_14425"/>
<accession>A0A9E8NIY4</accession>
<reference evidence="2" key="1">
    <citation type="submission" date="2022-11" db="EMBL/GenBank/DDBJ databases">
        <title>Dyadobacter pollutisoli sp. nov., isolated from plastic dumped soil.</title>
        <authorList>
            <person name="Kim J.M."/>
            <person name="Kim K.R."/>
            <person name="Lee J.K."/>
            <person name="Hao L."/>
            <person name="Jeon C.O."/>
        </authorList>
    </citation>
    <scope>NUCLEOTIDE SEQUENCE</scope>
    <source>
        <strain evidence="2">U1</strain>
    </source>
</reference>
<evidence type="ECO:0000313" key="2">
    <source>
        <dbReference type="EMBL" id="WAC15132.1"/>
    </source>
</evidence>
<keyword evidence="1" id="KW-0732">Signal</keyword>
<evidence type="ECO:0000256" key="1">
    <source>
        <dbReference type="SAM" id="SignalP"/>
    </source>
</evidence>
<dbReference type="RefSeq" id="WP_244820497.1">
    <property type="nucleotide sequence ID" value="NZ_CP112998.1"/>
</dbReference>
<name>A0A9E8NIY4_9BACT</name>
<dbReference type="AlphaFoldDB" id="A0A9E8NIY4"/>
<sequence>MLRLSIISCLSFLSLLLFSFSCADHVVPTNPVPAQIKTLDAFRSIGQTGAEVSNFGVQFENLGNIPITEYGVIFVHGSLVATPTMNNSVKLIIASPADLNQKFRGGPGLLFAPVEPVIMFSYRAYAMLSNGSVVFGEVKSVSFAQE</sequence>
<evidence type="ECO:0008006" key="4">
    <source>
        <dbReference type="Google" id="ProtNLM"/>
    </source>
</evidence>
<dbReference type="EMBL" id="CP112998">
    <property type="protein sequence ID" value="WAC15132.1"/>
    <property type="molecule type" value="Genomic_DNA"/>
</dbReference>
<keyword evidence="3" id="KW-1185">Reference proteome</keyword>
<proteinExistence type="predicted"/>
<gene>
    <name evidence="2" type="ORF">ON006_14425</name>
</gene>